<dbReference type="PANTHER" id="PTHR13520:SF0">
    <property type="entry name" value="RAD50-INTERACTING PROTEIN 1"/>
    <property type="match status" value="1"/>
</dbReference>
<dbReference type="EMBL" id="PQXI01000013">
    <property type="protein sequence ID" value="TGO29613.1"/>
    <property type="molecule type" value="Genomic_DNA"/>
</dbReference>
<keyword evidence="3" id="KW-1185">Reference proteome</keyword>
<dbReference type="AlphaFoldDB" id="A0A4Z1G5Q8"/>
<evidence type="ECO:0008006" key="4">
    <source>
        <dbReference type="Google" id="ProtNLM"/>
    </source>
</evidence>
<dbReference type="GO" id="GO:0060628">
    <property type="term" value="P:regulation of ER to Golgi vesicle-mediated transport"/>
    <property type="evidence" value="ECO:0007669"/>
    <property type="project" value="TreeGrafter"/>
</dbReference>
<sequence>MSLHIEQERSPRAYLCNPIDDIPVGERNIRVEDWLNDKIQTTADMTDLSSLLENVEAKQRQLEEQLKDAKTKLAEAKKSAANHTSSMTQKTQAFEQQQEDLRARMMILTSSDTPEEAVRRLKRPMDKLQQVELAQAYVELLKDVDDLTKEAHQNLPDNPTEALKPYVRLKQLAMTLQATQNSTEIAAPHLVSYVEQTSSHLWAQMVQIMVKEFRDVLKTLNWPDLTVEVSKEWQVCFGRLLDLQAPEIREAREPLVLLPFAVLVKESELKFRYHFMGTTPTSASSLLGEYYLNWIIDVIDAHETYLRDNAGPVLAAHFLGSSLAGNSLYIDPVSAFITALLPLVKEKTDLVLNEIQHNSAHLSKFIGQLMVWDDAIRIKYKYDGGNAKVGWVGVTWHVLDKWFGPWLEAEERFAFQRYEEIMESPDNGDIDYDSNESKKTKGTFGAIKVTDLLKAITTQYKDLRKVSHKLRFFLNTQIAVLDRYQIRLSESLDAYISLTSTVGRIATGATKEQQRSVEGMAGLVSLCKVFGSADHIISTLEFLSNEAFFVELYFQLDERAQGVHPDSAIAGPITCSQLKLSTSLKLGTGEGTIFDTTIQGFKKIRSNAGDLLQRAIKYPFPTAFRAYLTQAQWTTVGQDSQSLPHYTSSLTISAELDQPLQVMKEKMAYLEGTISYPAFMRIWRQAISALEDLLFNEVLLRQDFTTFGAARFSQDLKGIQSIIGNYLPLEGTAFMMPRLTQGIALLNLPIEASDEGAMSLSEAAEKIYAGRQACEGVLKKLHMDLLDNPTARQIILRRVEAND</sequence>
<dbReference type="GO" id="GO:0070939">
    <property type="term" value="C:Dsl1/NZR complex"/>
    <property type="evidence" value="ECO:0007669"/>
    <property type="project" value="InterPro"/>
</dbReference>
<reference evidence="2 3" key="1">
    <citation type="submission" date="2017-12" db="EMBL/GenBank/DDBJ databases">
        <title>Comparative genomics of Botrytis spp.</title>
        <authorList>
            <person name="Valero-Jimenez C.A."/>
            <person name="Tapia P."/>
            <person name="Veloso J."/>
            <person name="Silva-Moreno E."/>
            <person name="Staats M."/>
            <person name="Valdes J.H."/>
            <person name="Van Kan J.A.L."/>
        </authorList>
    </citation>
    <scope>NUCLEOTIDE SEQUENCE [LARGE SCALE GENOMIC DNA]</scope>
    <source>
        <strain evidence="2 3">Bp0003</strain>
    </source>
</reference>
<proteinExistence type="predicted"/>
<dbReference type="GO" id="GO:0006890">
    <property type="term" value="P:retrograde vesicle-mediated transport, Golgi to endoplasmic reticulum"/>
    <property type="evidence" value="ECO:0007669"/>
    <property type="project" value="InterPro"/>
</dbReference>
<dbReference type="InterPro" id="IPR007528">
    <property type="entry name" value="RINT1_Tip20"/>
</dbReference>
<dbReference type="InterPro" id="IPR042044">
    <property type="entry name" value="EXOC6PINT-1/Sec15/Tip20_C_dom2"/>
</dbReference>
<accession>A0A4Z1G5Q8</accession>
<dbReference type="Gene3D" id="1.20.58.670">
    <property type="entry name" value="Dsl1p vesicle tethering complex, Tip20p subunit, domain D"/>
    <property type="match status" value="1"/>
</dbReference>
<dbReference type="Proteomes" id="UP000297910">
    <property type="component" value="Unassembled WGS sequence"/>
</dbReference>
<evidence type="ECO:0000313" key="2">
    <source>
        <dbReference type="EMBL" id="TGO29613.1"/>
    </source>
</evidence>
<name>A0A4Z1G5Q8_9HELO</name>
<evidence type="ECO:0000313" key="3">
    <source>
        <dbReference type="Proteomes" id="UP000297910"/>
    </source>
</evidence>
<protein>
    <recommendedName>
        <fullName evidence="4">RINT-1 family protein</fullName>
    </recommendedName>
</protein>
<keyword evidence="1" id="KW-0175">Coiled coil</keyword>
<feature type="coiled-coil region" evidence="1">
    <location>
        <begin position="45"/>
        <end position="86"/>
    </location>
</feature>
<organism evidence="2 3">
    <name type="scientific">Botrytis paeoniae</name>
    <dbReference type="NCBI Taxonomy" id="278948"/>
    <lineage>
        <taxon>Eukaryota</taxon>
        <taxon>Fungi</taxon>
        <taxon>Dikarya</taxon>
        <taxon>Ascomycota</taxon>
        <taxon>Pezizomycotina</taxon>
        <taxon>Leotiomycetes</taxon>
        <taxon>Helotiales</taxon>
        <taxon>Sclerotiniaceae</taxon>
        <taxon>Botrytis</taxon>
    </lineage>
</organism>
<dbReference type="Pfam" id="PF04437">
    <property type="entry name" value="RINT1_TIP1"/>
    <property type="match status" value="1"/>
</dbReference>
<gene>
    <name evidence="2" type="ORF">BPAE_0013g00650</name>
</gene>
<dbReference type="PROSITE" id="PS51386">
    <property type="entry name" value="RINT1_TIP20"/>
    <property type="match status" value="1"/>
</dbReference>
<evidence type="ECO:0000256" key="1">
    <source>
        <dbReference type="SAM" id="Coils"/>
    </source>
</evidence>
<dbReference type="GO" id="GO:0006888">
    <property type="term" value="P:endoplasmic reticulum to Golgi vesicle-mediated transport"/>
    <property type="evidence" value="ECO:0007669"/>
    <property type="project" value="InterPro"/>
</dbReference>
<dbReference type="PANTHER" id="PTHR13520">
    <property type="entry name" value="RAD50-INTERACTING PROTEIN 1 RINT-1"/>
    <property type="match status" value="1"/>
</dbReference>
<comment type="caution">
    <text evidence="2">The sequence shown here is derived from an EMBL/GenBank/DDBJ whole genome shotgun (WGS) entry which is preliminary data.</text>
</comment>